<feature type="domain" description="PI3K/PI4K catalytic" evidence="12">
    <location>
        <begin position="1664"/>
        <end position="1967"/>
    </location>
</feature>
<dbReference type="Pfam" id="PF02259">
    <property type="entry name" value="FAT"/>
    <property type="match status" value="1"/>
</dbReference>
<keyword evidence="7 10" id="KW-0067">ATP-binding</keyword>
<evidence type="ECO:0000256" key="3">
    <source>
        <dbReference type="ARBA" id="ARBA00022679"/>
    </source>
</evidence>
<evidence type="ECO:0000313" key="15">
    <source>
        <dbReference type="EMBL" id="GBF92738.1"/>
    </source>
</evidence>
<dbReference type="EC" id="2.7.11.1" evidence="10"/>
<dbReference type="InterPro" id="IPR003152">
    <property type="entry name" value="FATC_dom"/>
</dbReference>
<comment type="caution">
    <text evidence="15">The sequence shown here is derived from an EMBL/GenBank/DDBJ whole genome shotgun (WGS) entry which is preliminary data.</text>
</comment>
<keyword evidence="4" id="KW-0677">Repeat</keyword>
<dbReference type="EMBL" id="BDRX01000034">
    <property type="protein sequence ID" value="GBF92738.1"/>
    <property type="molecule type" value="Genomic_DNA"/>
</dbReference>
<feature type="region of interest" description="Disordered" evidence="11">
    <location>
        <begin position="1"/>
        <end position="73"/>
    </location>
</feature>
<dbReference type="STRING" id="307507.A0A2V0NYM0"/>
<dbReference type="SUPFAM" id="SSF48371">
    <property type="entry name" value="ARM repeat"/>
    <property type="match status" value="1"/>
</dbReference>
<keyword evidence="16" id="KW-1185">Reference proteome</keyword>
<feature type="region of interest" description="Disordered" evidence="11">
    <location>
        <begin position="349"/>
        <end position="372"/>
    </location>
</feature>
<dbReference type="FunFam" id="3.30.1010.10:FF:000006">
    <property type="entry name" value="Serine/threonine-protein kinase TOR"/>
    <property type="match status" value="1"/>
</dbReference>
<dbReference type="FunFam" id="1.20.120.150:FF:000001">
    <property type="entry name" value="Serine/threonine-protein kinase TOR"/>
    <property type="match status" value="1"/>
</dbReference>
<proteinExistence type="inferred from homology"/>
<evidence type="ECO:0000313" key="16">
    <source>
        <dbReference type="Proteomes" id="UP000247498"/>
    </source>
</evidence>
<evidence type="ECO:0000256" key="4">
    <source>
        <dbReference type="ARBA" id="ARBA00022737"/>
    </source>
</evidence>
<feature type="compositionally biased region" description="Low complexity" evidence="11">
    <location>
        <begin position="1"/>
        <end position="28"/>
    </location>
</feature>
<dbReference type="InterPro" id="IPR050517">
    <property type="entry name" value="DDR_Repair_Kinase"/>
</dbReference>
<dbReference type="InterPro" id="IPR036738">
    <property type="entry name" value="FRB_sf"/>
</dbReference>
<dbReference type="GO" id="GO:0044877">
    <property type="term" value="F:protein-containing complex binding"/>
    <property type="evidence" value="ECO:0007669"/>
    <property type="project" value="InterPro"/>
</dbReference>
<evidence type="ECO:0000256" key="7">
    <source>
        <dbReference type="ARBA" id="ARBA00022840"/>
    </source>
</evidence>
<dbReference type="InterPro" id="IPR009076">
    <property type="entry name" value="FRB_dom"/>
</dbReference>
<dbReference type="InterPro" id="IPR024585">
    <property type="entry name" value="mTOR_dom"/>
</dbReference>
<evidence type="ECO:0000256" key="8">
    <source>
        <dbReference type="ARBA" id="ARBA00047899"/>
    </source>
</evidence>
<dbReference type="InterPro" id="IPR057564">
    <property type="entry name" value="HEAT_ATR"/>
</dbReference>
<evidence type="ECO:0000259" key="12">
    <source>
        <dbReference type="PROSITE" id="PS50290"/>
    </source>
</evidence>
<evidence type="ECO:0000256" key="11">
    <source>
        <dbReference type="SAM" id="MobiDB-lite"/>
    </source>
</evidence>
<dbReference type="SMART" id="SM01346">
    <property type="entry name" value="DUF3385"/>
    <property type="match status" value="1"/>
</dbReference>
<reference evidence="15 16" key="1">
    <citation type="journal article" date="2018" name="Sci. Rep.">
        <title>Raphidocelis subcapitata (=Pseudokirchneriella subcapitata) provides an insight into genome evolution and environmental adaptations in the Sphaeropleales.</title>
        <authorList>
            <person name="Suzuki S."/>
            <person name="Yamaguchi H."/>
            <person name="Nakajima N."/>
            <person name="Kawachi M."/>
        </authorList>
    </citation>
    <scope>NUCLEOTIDE SEQUENCE [LARGE SCALE GENOMIC DNA]</scope>
    <source>
        <strain evidence="15 16">NIES-35</strain>
    </source>
</reference>
<dbReference type="Gene3D" id="1.20.120.150">
    <property type="entry name" value="FKBP12-rapamycin binding domain"/>
    <property type="match status" value="1"/>
</dbReference>
<dbReference type="CDD" id="cd05169">
    <property type="entry name" value="PIKKc_TOR"/>
    <property type="match status" value="1"/>
</dbReference>
<comment type="catalytic activity">
    <reaction evidence="9">
        <text>L-seryl-[protein] + ATP = O-phospho-L-seryl-[protein] + ADP + H(+)</text>
        <dbReference type="Rhea" id="RHEA:17989"/>
        <dbReference type="Rhea" id="RHEA-COMP:9863"/>
        <dbReference type="Rhea" id="RHEA-COMP:11604"/>
        <dbReference type="ChEBI" id="CHEBI:15378"/>
        <dbReference type="ChEBI" id="CHEBI:29999"/>
        <dbReference type="ChEBI" id="CHEBI:30616"/>
        <dbReference type="ChEBI" id="CHEBI:83421"/>
        <dbReference type="ChEBI" id="CHEBI:456216"/>
        <dbReference type="EC" id="2.7.11.1"/>
    </reaction>
</comment>
<feature type="compositionally biased region" description="Polar residues" evidence="11">
    <location>
        <begin position="60"/>
        <end position="72"/>
    </location>
</feature>
<feature type="region of interest" description="Disordered" evidence="11">
    <location>
        <begin position="1964"/>
        <end position="2026"/>
    </location>
</feature>
<dbReference type="Pfam" id="PF00454">
    <property type="entry name" value="PI3_PI4_kinase"/>
    <property type="match status" value="1"/>
</dbReference>
<feature type="domain" description="FATC" evidence="14">
    <location>
        <begin position="2070"/>
        <end position="2102"/>
    </location>
</feature>
<dbReference type="InterPro" id="IPR011009">
    <property type="entry name" value="Kinase-like_dom_sf"/>
</dbReference>
<dbReference type="InterPro" id="IPR014009">
    <property type="entry name" value="PIK_FAT"/>
</dbReference>
<dbReference type="Pfam" id="PF23593">
    <property type="entry name" value="HEAT_ATR"/>
    <property type="match status" value="1"/>
</dbReference>
<keyword evidence="3 10" id="KW-0808">Transferase</keyword>
<comment type="similarity">
    <text evidence="1 10">Belongs to the PI3/PI4-kinase family.</text>
</comment>
<dbReference type="GO" id="GO:0031932">
    <property type="term" value="C:TORC2 complex"/>
    <property type="evidence" value="ECO:0007669"/>
    <property type="project" value="TreeGrafter"/>
</dbReference>
<evidence type="ECO:0000256" key="10">
    <source>
        <dbReference type="RuleBase" id="RU364109"/>
    </source>
</evidence>
<dbReference type="InterPro" id="IPR016024">
    <property type="entry name" value="ARM-type_fold"/>
</dbReference>
<keyword evidence="2 10" id="KW-0723">Serine/threonine-protein kinase</keyword>
<dbReference type="SUPFAM" id="SSF56112">
    <property type="entry name" value="Protein kinase-like (PK-like)"/>
    <property type="match status" value="1"/>
</dbReference>
<dbReference type="Pfam" id="PF11865">
    <property type="entry name" value="mTOR_dom"/>
    <property type="match status" value="1"/>
</dbReference>
<gene>
    <name evidence="15" type="ORF">Rsub_05107</name>
</gene>
<evidence type="ECO:0000256" key="6">
    <source>
        <dbReference type="ARBA" id="ARBA00022777"/>
    </source>
</evidence>
<evidence type="ECO:0000259" key="14">
    <source>
        <dbReference type="PROSITE" id="PS51190"/>
    </source>
</evidence>
<feature type="compositionally biased region" description="Low complexity" evidence="11">
    <location>
        <begin position="1964"/>
        <end position="1978"/>
    </location>
</feature>
<sequence length="2102" mass="226123">MLAASAATPPAAAAAPRRAPARAPAAARAPRRARPAAAVPPRPSPALAPAAAPEAPPSPGSDSDVTPFSSSDDLVIPGASAPPEVLAARAKLKIFCYSAQPYVVRYLVNPLRGAGFGQLHHTEARLDAETAKIAQGYDAVCLFVNDTCDKKVIKNLAKAGVKFIAMRCAGYDRVDVAAANEAGIKVARVPTYSPTSVAEHAVALMFTIDRHIALAYNRVSQGNYSLSGLVGRQLGGKTVMPLVIEAIQDATSSRKRLVAVRTLGQIVGSAGCVMGPYLDFPQLLALLLRLLHEGGPAARREVMRVLGTIGALDPHTHKVNQASLSGEGKLELEGVRPLRHTAPIGSLVAGTPGAGGAAPGGTADGDPGADLLPSSGLLTSSEDYYPTVAINALMRVLRDPSLGSQHAAVVASLSAIFKALGTGSVPYLPKVLPVLLAVARGADEPLREYVLEQLTQLVRCVRQHIRRFLPELLALLQEFWGCSPRITHHCLALLAELALSLRDDLRPHVPELLPRFVGMLVDAERSGVYEMVRPALGALEALGSALEDLLHLLLPALMRLVSPAVSGPPLDVRRAVLRSLKRLLPRMRLAGYSSALLHPLIKVLDGPHEELRRDTLDTMCSLAVALGQDFNIFIPTIAKVAARHRLSHERFERLAARLLGAEPPCMSDAEDWEGAGGWAPEIDALAEQAALQAPTPPMDPGAQGQVKLSGQISMLRKAWESSARVTKDDWAEWMRHFSVELLAQSPSPALRACHGLAQVHPQMARELFAAGFVSCWAELDPASQEQLVRSLEAALAAPTIPPEIVTALLNLAEFMEHDDKRLPLDTRTLGALAEKCHAFAKALHYKEMEFQTSPATAIEALIHINNQLRQPEAAVGVLTYAQKHLAMELKEGWYEKLCRWDEALDAYQRRLAREPPGSQEYQVALLGKMRCLASLAEWQKLSALCRIEWRRSEPHLRKEMALLAAHAAWHMHEWDEMALYVETVDAPASHASRGAAGNGGPAGGAAAAMAAAAAAAAGGGAAATAGGGGHTATGAFLRAVLSVRAAQYDAAQAHIERARELMSTDLAALVGESYERAYTDMVRVQQLTELEEVIAYTRAADSKSRALAAGAAAALAAGGGGGGGGGDGGGGGGAAGAAAATADSRMGFIRGLWRRRLAGVQRNVEVWQSLFSVRSLVVPMHEDVDGWLKFASLSRKSGRPRQAERMLVQLLRYDPRSVTTPHAPGYGAGSGAPAVMLAFVKHLWATGSRQESLSRLQDLVTEIASTPPSEPPMPFVKPDLTAAAAAVPAHLSHLPGGALKRWQERPKPQLHARAYLRLGLYQWHVHDSGLDGPTIARCLGLLKSATEYGANWAKAWHNWSLFNCGVLESLARAGEPEAAAQYVAPAVQGFFRSVALGQACGDRTGGLQDILRLLTLWFNWGSAPAVEEALQEGFGLVSIDTWLAVIPQIIARIHTNNVQVRGLINTLLVRIGRSHPQALMYPLLVACKSQSQARQAAAYAVLDMIRTHSATLVEQAQLVSQELIRIAILWHEEWHEALEEASRLYFGESNVEAMLAVLLPLHEKMERQGPTTLKEIAFVQAYGRELSEAYEWLSKYRASRKEAELHQAWDLYYHVFKRINKQLHALSTLELQYVAPALVRAQGMELAVPGTYIAGEPLVTIAAFAPQLAVISSKQRPRKLTIHGGDGAEYMFLLKGHEDLRQDERVMQLFGLVNSMLAADHATAERDLSIARYAVIPLSPNSGLIGWVPNCDTLHALIREYRDARKIPLNWEHRLMLSMAPDYDHLTVIQKVEVFEYALDSTSGEDLHRVLWLKSRNSEVWLDRRTTYTRSTAVMSMTGYLLGLGDRHPSNLMLDRYSGKLLHIDFGDCFEASMHRWGRRGSMEVSGIEGNFRSTCENVMRVLRLNKDSVMAMLEAFVHDPLINWRLLNAAEAATEAALAREDGGATAGGAGAAAAGAGAGAAAAGEPLGQQQAAAAGPGPGPGGGEPHPHHHTAADFADGAAGGAGGGADPPSPPQRGARERELREARDHLAGDASEVLNERAVAVMTRMSDKLMGRDAAVEGVPGPTESHSVPAQVQRLITQATSHENLAQSYVGWCPFW</sequence>
<name>A0A2V0NYM0_9CHLO</name>
<evidence type="ECO:0000256" key="1">
    <source>
        <dbReference type="ARBA" id="ARBA00011031"/>
    </source>
</evidence>
<dbReference type="GO" id="GO:0031931">
    <property type="term" value="C:TORC1 complex"/>
    <property type="evidence" value="ECO:0007669"/>
    <property type="project" value="TreeGrafter"/>
</dbReference>
<dbReference type="FunCoup" id="A0A2V0NYM0">
    <property type="interactions" value="1930"/>
</dbReference>
<dbReference type="GO" id="GO:0016242">
    <property type="term" value="P:negative regulation of macroautophagy"/>
    <property type="evidence" value="ECO:0007669"/>
    <property type="project" value="TreeGrafter"/>
</dbReference>
<dbReference type="GO" id="GO:0051287">
    <property type="term" value="F:NAD binding"/>
    <property type="evidence" value="ECO:0007669"/>
    <property type="project" value="InterPro"/>
</dbReference>
<feature type="domain" description="FAT" evidence="13">
    <location>
        <begin position="828"/>
        <end position="1489"/>
    </location>
</feature>
<keyword evidence="5 10" id="KW-0547">Nucleotide-binding</keyword>
<dbReference type="PROSITE" id="PS51190">
    <property type="entry name" value="FATC"/>
    <property type="match status" value="1"/>
</dbReference>
<dbReference type="GO" id="GO:0005634">
    <property type="term" value="C:nucleus"/>
    <property type="evidence" value="ECO:0007669"/>
    <property type="project" value="TreeGrafter"/>
</dbReference>
<evidence type="ECO:0000256" key="2">
    <source>
        <dbReference type="ARBA" id="ARBA00022527"/>
    </source>
</evidence>
<organism evidence="15 16">
    <name type="scientific">Raphidocelis subcapitata</name>
    <dbReference type="NCBI Taxonomy" id="307507"/>
    <lineage>
        <taxon>Eukaryota</taxon>
        <taxon>Viridiplantae</taxon>
        <taxon>Chlorophyta</taxon>
        <taxon>core chlorophytes</taxon>
        <taxon>Chlorophyceae</taxon>
        <taxon>CS clade</taxon>
        <taxon>Sphaeropleales</taxon>
        <taxon>Selenastraceae</taxon>
        <taxon>Raphidocelis</taxon>
    </lineage>
</organism>
<keyword evidence="6 10" id="KW-0418">Kinase</keyword>
<dbReference type="PROSITE" id="PS50290">
    <property type="entry name" value="PI3_4_KINASE_3"/>
    <property type="match status" value="1"/>
</dbReference>
<dbReference type="InterPro" id="IPR003151">
    <property type="entry name" value="PIK-rel_kinase_FAT"/>
</dbReference>
<dbReference type="GO" id="GO:0005737">
    <property type="term" value="C:cytoplasm"/>
    <property type="evidence" value="ECO:0007669"/>
    <property type="project" value="TreeGrafter"/>
</dbReference>
<evidence type="ECO:0000259" key="13">
    <source>
        <dbReference type="PROSITE" id="PS51189"/>
    </source>
</evidence>
<dbReference type="GO" id="GO:0031929">
    <property type="term" value="P:TOR signaling"/>
    <property type="evidence" value="ECO:0007669"/>
    <property type="project" value="TreeGrafter"/>
</dbReference>
<evidence type="ECO:0000256" key="5">
    <source>
        <dbReference type="ARBA" id="ARBA00022741"/>
    </source>
</evidence>
<protein>
    <recommendedName>
        <fullName evidence="10">Serine/threonine-protein kinase TOR</fullName>
        <ecNumber evidence="10">2.7.11.1</ecNumber>
    </recommendedName>
</protein>
<dbReference type="GO" id="GO:0005524">
    <property type="term" value="F:ATP binding"/>
    <property type="evidence" value="ECO:0007669"/>
    <property type="project" value="UniProtKB-KW"/>
</dbReference>
<dbReference type="InterPro" id="IPR011989">
    <property type="entry name" value="ARM-like"/>
</dbReference>
<dbReference type="Proteomes" id="UP000247498">
    <property type="component" value="Unassembled WGS sequence"/>
</dbReference>
<dbReference type="GO" id="GO:0004674">
    <property type="term" value="F:protein serine/threonine kinase activity"/>
    <property type="evidence" value="ECO:0007669"/>
    <property type="project" value="UniProtKB-KW"/>
</dbReference>
<dbReference type="InterPro" id="IPR036940">
    <property type="entry name" value="PI3/4_kinase_cat_sf"/>
</dbReference>
<dbReference type="InterPro" id="IPR018936">
    <property type="entry name" value="PI3/4_kinase_CS"/>
</dbReference>
<dbReference type="PROSITE" id="PS51189">
    <property type="entry name" value="FAT"/>
    <property type="match status" value="1"/>
</dbReference>
<dbReference type="SMART" id="SM01345">
    <property type="entry name" value="Rapamycin_bind"/>
    <property type="match status" value="1"/>
</dbReference>
<dbReference type="Gene3D" id="1.25.10.10">
    <property type="entry name" value="Leucine-rich Repeat Variant"/>
    <property type="match status" value="1"/>
</dbReference>
<dbReference type="SUPFAM" id="SSF52283">
    <property type="entry name" value="Formate/glycerate dehydrogenase catalytic domain-like"/>
    <property type="match status" value="1"/>
</dbReference>
<dbReference type="PANTHER" id="PTHR11139:SF9">
    <property type="entry name" value="SERINE_THREONINE-PROTEIN KINASE MTOR"/>
    <property type="match status" value="1"/>
</dbReference>
<dbReference type="Pfam" id="PF08771">
    <property type="entry name" value="FRB_dom"/>
    <property type="match status" value="1"/>
</dbReference>
<evidence type="ECO:0000256" key="9">
    <source>
        <dbReference type="ARBA" id="ARBA00048679"/>
    </source>
</evidence>
<accession>A0A2V0NYM0</accession>
<dbReference type="OrthoDB" id="381190at2759"/>
<dbReference type="InterPro" id="IPR000403">
    <property type="entry name" value="PI3/4_kinase_cat_dom"/>
</dbReference>
<dbReference type="InterPro" id="IPR026683">
    <property type="entry name" value="TOR_cat"/>
</dbReference>
<dbReference type="InParanoid" id="A0A2V0NYM0"/>
<dbReference type="Gene3D" id="3.30.1010.10">
    <property type="entry name" value="Phosphatidylinositol 3-kinase Catalytic Subunit, Chain A, domain 4"/>
    <property type="match status" value="1"/>
</dbReference>
<dbReference type="PROSITE" id="PS00916">
    <property type="entry name" value="PI3_4_KINASE_2"/>
    <property type="match status" value="1"/>
</dbReference>
<dbReference type="Gene3D" id="3.40.50.720">
    <property type="entry name" value="NAD(P)-binding Rossmann-like Domain"/>
    <property type="match status" value="1"/>
</dbReference>
<dbReference type="PROSITE" id="PS00915">
    <property type="entry name" value="PI3_4_KINASE_1"/>
    <property type="match status" value="1"/>
</dbReference>
<dbReference type="SUPFAM" id="SSF47212">
    <property type="entry name" value="FKBP12-rapamycin-binding domain of FKBP-rapamycin-associated protein (FRAP)"/>
    <property type="match status" value="1"/>
</dbReference>
<dbReference type="SMART" id="SM01343">
    <property type="entry name" value="FATC"/>
    <property type="match status" value="1"/>
</dbReference>
<dbReference type="Gene3D" id="1.10.1070.11">
    <property type="entry name" value="Phosphatidylinositol 3-/4-kinase, catalytic domain"/>
    <property type="match status" value="1"/>
</dbReference>
<dbReference type="GO" id="GO:0016616">
    <property type="term" value="F:oxidoreductase activity, acting on the CH-OH group of donors, NAD or NADP as acceptor"/>
    <property type="evidence" value="ECO:0007669"/>
    <property type="project" value="InterPro"/>
</dbReference>
<feature type="compositionally biased region" description="Gly residues" evidence="11">
    <location>
        <begin position="352"/>
        <end position="363"/>
    </location>
</feature>
<dbReference type="PANTHER" id="PTHR11139">
    <property type="entry name" value="ATAXIA TELANGIECTASIA MUTATED ATM -RELATED"/>
    <property type="match status" value="1"/>
</dbReference>
<dbReference type="GO" id="GO:0106310">
    <property type="term" value="F:protein serine kinase activity"/>
    <property type="evidence" value="ECO:0007669"/>
    <property type="project" value="RHEA"/>
</dbReference>
<dbReference type="SMART" id="SM00146">
    <property type="entry name" value="PI3Kc"/>
    <property type="match status" value="1"/>
</dbReference>
<dbReference type="Pfam" id="PF02260">
    <property type="entry name" value="FATC"/>
    <property type="match status" value="1"/>
</dbReference>
<comment type="catalytic activity">
    <reaction evidence="8 10">
        <text>L-threonyl-[protein] + ATP = O-phospho-L-threonyl-[protein] + ADP + H(+)</text>
        <dbReference type="Rhea" id="RHEA:46608"/>
        <dbReference type="Rhea" id="RHEA-COMP:11060"/>
        <dbReference type="Rhea" id="RHEA-COMP:11605"/>
        <dbReference type="ChEBI" id="CHEBI:15378"/>
        <dbReference type="ChEBI" id="CHEBI:30013"/>
        <dbReference type="ChEBI" id="CHEBI:30616"/>
        <dbReference type="ChEBI" id="CHEBI:61977"/>
        <dbReference type="ChEBI" id="CHEBI:456216"/>
        <dbReference type="EC" id="2.7.11.1"/>
    </reaction>
</comment>